<keyword evidence="2" id="KW-1185">Reference proteome</keyword>
<protein>
    <submittedName>
        <fullName evidence="3">Uncharacterized protein</fullName>
    </submittedName>
</protein>
<evidence type="ECO:0000313" key="3">
    <source>
        <dbReference type="WBParaSite" id="PEQ_0000888801-mRNA-1"/>
    </source>
</evidence>
<organism evidence="2 3">
    <name type="scientific">Parascaris equorum</name>
    <name type="common">Equine roundworm</name>
    <dbReference type="NCBI Taxonomy" id="6256"/>
    <lineage>
        <taxon>Eukaryota</taxon>
        <taxon>Metazoa</taxon>
        <taxon>Ecdysozoa</taxon>
        <taxon>Nematoda</taxon>
        <taxon>Chromadorea</taxon>
        <taxon>Rhabditida</taxon>
        <taxon>Spirurina</taxon>
        <taxon>Ascaridomorpha</taxon>
        <taxon>Ascaridoidea</taxon>
        <taxon>Ascarididae</taxon>
        <taxon>Parascaris</taxon>
    </lineage>
</organism>
<dbReference type="WBParaSite" id="PEQ_0000888801-mRNA-1">
    <property type="protein sequence ID" value="PEQ_0000888801-mRNA-1"/>
    <property type="gene ID" value="PEQ_0000888801"/>
</dbReference>
<accession>A0A914RRE2</accession>
<reference evidence="3" key="1">
    <citation type="submission" date="2022-11" db="UniProtKB">
        <authorList>
            <consortium name="WormBaseParasite"/>
        </authorList>
    </citation>
    <scope>IDENTIFICATION</scope>
</reference>
<dbReference type="AlphaFoldDB" id="A0A914RRE2"/>
<evidence type="ECO:0000256" key="1">
    <source>
        <dbReference type="SAM" id="MobiDB-lite"/>
    </source>
</evidence>
<feature type="region of interest" description="Disordered" evidence="1">
    <location>
        <begin position="1"/>
        <end position="40"/>
    </location>
</feature>
<name>A0A914RRE2_PAREQ</name>
<proteinExistence type="predicted"/>
<dbReference type="Proteomes" id="UP000887564">
    <property type="component" value="Unplaced"/>
</dbReference>
<evidence type="ECO:0000313" key="2">
    <source>
        <dbReference type="Proteomes" id="UP000887564"/>
    </source>
</evidence>
<sequence length="49" mass="5427">MMLSLHRARNSDDSTTIETEPLTKFSGSGDENITRIDGPAGRKVHFCSF</sequence>